<keyword evidence="7" id="KW-1185">Reference proteome</keyword>
<dbReference type="EMBL" id="KQ965797">
    <property type="protein sequence ID" value="KXS11734.1"/>
    <property type="molecule type" value="Genomic_DNA"/>
</dbReference>
<feature type="compositionally biased region" description="Polar residues" evidence="1">
    <location>
        <begin position="118"/>
        <end position="139"/>
    </location>
</feature>
<organism evidence="6 7">
    <name type="scientific">Gonapodya prolifera (strain JEL478)</name>
    <name type="common">Monoblepharis prolifera</name>
    <dbReference type="NCBI Taxonomy" id="1344416"/>
    <lineage>
        <taxon>Eukaryota</taxon>
        <taxon>Fungi</taxon>
        <taxon>Fungi incertae sedis</taxon>
        <taxon>Chytridiomycota</taxon>
        <taxon>Chytridiomycota incertae sedis</taxon>
        <taxon>Monoblepharidomycetes</taxon>
        <taxon>Monoblepharidales</taxon>
        <taxon>Gonapodyaceae</taxon>
        <taxon>Gonapodya</taxon>
    </lineage>
</organism>
<dbReference type="InterPro" id="IPR058686">
    <property type="entry name" value="Ig_NPHP4_3rd"/>
</dbReference>
<evidence type="ECO:0000313" key="7">
    <source>
        <dbReference type="Proteomes" id="UP000070544"/>
    </source>
</evidence>
<dbReference type="GO" id="GO:0097730">
    <property type="term" value="C:non-motile cilium"/>
    <property type="evidence" value="ECO:0007669"/>
    <property type="project" value="InterPro"/>
</dbReference>
<feature type="domain" description="NPHP4 Ig-like" evidence="4">
    <location>
        <begin position="1408"/>
        <end position="1497"/>
    </location>
</feature>
<dbReference type="OrthoDB" id="313446at2759"/>
<dbReference type="Pfam" id="PF26015">
    <property type="entry name" value="Ig_NPH4_3rd"/>
    <property type="match status" value="1"/>
</dbReference>
<feature type="region of interest" description="Disordered" evidence="1">
    <location>
        <begin position="561"/>
        <end position="618"/>
    </location>
</feature>
<name>A0A139A4S2_GONPJ</name>
<feature type="compositionally biased region" description="Basic and acidic residues" evidence="1">
    <location>
        <begin position="940"/>
        <end position="949"/>
    </location>
</feature>
<dbReference type="Pfam" id="PF26187">
    <property type="entry name" value="Ig_NPHP4_4th"/>
    <property type="match status" value="1"/>
</dbReference>
<dbReference type="InterPro" id="IPR058687">
    <property type="entry name" value="Ig_NPHP4_1st"/>
</dbReference>
<evidence type="ECO:0000259" key="4">
    <source>
        <dbReference type="Pfam" id="PF26187"/>
    </source>
</evidence>
<dbReference type="InterPro" id="IPR058765">
    <property type="entry name" value="NPHP4_C2-like"/>
</dbReference>
<evidence type="ECO:0000259" key="5">
    <source>
        <dbReference type="Pfam" id="PF26190"/>
    </source>
</evidence>
<dbReference type="OMA" id="WEGSWIS"/>
<dbReference type="GO" id="GO:0036064">
    <property type="term" value="C:ciliary basal body"/>
    <property type="evidence" value="ECO:0007669"/>
    <property type="project" value="TreeGrafter"/>
</dbReference>
<dbReference type="InterPro" id="IPR029775">
    <property type="entry name" value="NPHP4"/>
</dbReference>
<evidence type="ECO:0000259" key="3">
    <source>
        <dbReference type="Pfam" id="PF26186"/>
    </source>
</evidence>
<evidence type="ECO:0000259" key="2">
    <source>
        <dbReference type="Pfam" id="PF26015"/>
    </source>
</evidence>
<dbReference type="GO" id="GO:0035869">
    <property type="term" value="C:ciliary transition zone"/>
    <property type="evidence" value="ECO:0007669"/>
    <property type="project" value="TreeGrafter"/>
</dbReference>
<dbReference type="PANTHER" id="PTHR31043">
    <property type="entry name" value="NEPHROCYSTIN-4"/>
    <property type="match status" value="1"/>
</dbReference>
<accession>A0A139A4S2</accession>
<feature type="domain" description="NPHP4 C2-like" evidence="3">
    <location>
        <begin position="783"/>
        <end position="837"/>
    </location>
</feature>
<evidence type="ECO:0000256" key="1">
    <source>
        <dbReference type="SAM" id="MobiDB-lite"/>
    </source>
</evidence>
<feature type="region of interest" description="Disordered" evidence="1">
    <location>
        <begin position="934"/>
        <end position="955"/>
    </location>
</feature>
<sequence>MWGVPWSAYHARLSGCTLPVPPHLSSASQSADSTTIAALHLRALVALPVPPQIPDSALNPAATSENSGQATQVSVHFALSWFDSQSGEFFGRTTKVVGCSDVEEAGRRARATADAVPISSQTKQTSFRRVDNEGNTTGFDGSPSSSASSSTELLPHLGDAGRVVSPLTAGITGRKITVDTDCTLFFHTPQRPPSLLLVIEAIVSVANSEAQTKTLGAGWALLPVFDTPRGGFDEGAIVGGSLSFHPGTPRLLLFLPSPLPNPPTSTIPNAALAYQIVPRADLSSVLACWPDWDLVDARVAPGGVTSITESGSGVIWEKCQWIEGRVQKLRLALHSTNAVFESLLLASVSSAALTSLNLPLPPSPLSPATRSRVTSRTLCIGTHNGLAWLSPPTRVSLAEGEGGWLGFGGSLEIPLVLGDSRCVVVVGLEYGVEVEVEVEKGDSGAKDGTKDGASGSEKLICERILDLGWGWWCPEPDGGAGSRLLALTHPPAPTVSPFKPKLVFRPLPEDLIDESGRGDGATTVTAPDRPVVVSFEVEGEGLTPVQAPQSVVRPIALPEPIAPPKEIFEPPPEPPREDPPTPRPARPPRPHVRSSSSASPSHPRRHPAPTFPLPVPHRSTWRTERARLHLARFPAPRIDGPAVVVSNEDLGRRADLRREVVQVQEVWITIGAITWETGDGPRCVKVTYRFWEGSWISGERAIVWTGDLERGRHNGDRQKSGKQTMRPGIEREEEEWPGVLWKVGKESNSEEPDFSTSPGVTSTHIVDPIHSAYSDPVYAPPGLPFFRYLAHSKLPVDIFDGESGAYVGQARVPLRGLLLDGRHAVTGTWDIDVVAEEPVGPVTRPATPFASPPERVVGKLHVVLTNVARPDLGSKGMEAVEAIKKREVVVRDFREGVKARRGQEGSKITAIKLIDTNPELQALFRRSFEERALARQNASSHHDGTKGDPEASSDVELSAAKKKAIKAKEWFLKEGLVMDVAGQYGLEFSYNATRQERQRDLQTITVFRERAKPSVIVSALEKSITSHHTIYPSFARACFFEFSFTNPYAVEHTFTISFDDEELRVVTDVSEWRYLRRVHRIPPPVETNLLRLRPKDGSGQVFLLPNETVSVPFIFQSFLAGRVGDGAGHRLPEVGNEDYKTGVGGMVRGTSWSDDSSLLGDDGAPIRSRTIKVSIINYQRKPIAILDLRIAPRNYAIDRSYRLYKAENEIARKTVAFVPAWTESGAENASNEIATAHDAAAPAKKYFVASSEDVTCTISEPVKTTSIQEVTFKCRSPKFPAARIFHLLCFEDPHHTTLLGRWRVELHSMMRMDVNCILGQTNTALMVVRGTATSRTVQCFSSLPEELTTQPLGAFILTANALNEVTLFVRPKSVGNKEILVNIMDVNEGQLIASWTIVCHCLAPTVTKSFDVRLQTCRGSSKRVSYTNPYPAPKKFTLRTDRPDLLSFKEVEIEMEAGGTRYIHIRFMPRTTKGNVEAFVFINDEQDRLEECLKVKCEFVE</sequence>
<dbReference type="Pfam" id="PF26186">
    <property type="entry name" value="NPHP4_C2_3rd"/>
    <property type="match status" value="1"/>
</dbReference>
<feature type="domain" description="NPHP4 Ig-like" evidence="2">
    <location>
        <begin position="1318"/>
        <end position="1401"/>
    </location>
</feature>
<dbReference type="GO" id="GO:0097546">
    <property type="term" value="C:ciliary base"/>
    <property type="evidence" value="ECO:0007669"/>
    <property type="project" value="TreeGrafter"/>
</dbReference>
<feature type="domain" description="NPHP4 Ig-like" evidence="5">
    <location>
        <begin position="1027"/>
        <end position="1125"/>
    </location>
</feature>
<dbReference type="GO" id="GO:1904491">
    <property type="term" value="P:protein localization to ciliary transition zone"/>
    <property type="evidence" value="ECO:0007669"/>
    <property type="project" value="TreeGrafter"/>
</dbReference>
<protein>
    <recommendedName>
        <fullName evidence="8">Nephrocystin-4</fullName>
    </recommendedName>
</protein>
<proteinExistence type="predicted"/>
<dbReference type="InterPro" id="IPR058685">
    <property type="entry name" value="Ig_NPHP4_4th"/>
</dbReference>
<dbReference type="Proteomes" id="UP000070544">
    <property type="component" value="Unassembled WGS sequence"/>
</dbReference>
<feature type="region of interest" description="Disordered" evidence="1">
    <location>
        <begin position="108"/>
        <end position="153"/>
    </location>
</feature>
<evidence type="ECO:0008006" key="8">
    <source>
        <dbReference type="Google" id="ProtNLM"/>
    </source>
</evidence>
<evidence type="ECO:0000313" key="6">
    <source>
        <dbReference type="EMBL" id="KXS11734.1"/>
    </source>
</evidence>
<reference evidence="6 7" key="1">
    <citation type="journal article" date="2015" name="Genome Biol. Evol.">
        <title>Phylogenomic analyses indicate that early fungi evolved digesting cell walls of algal ancestors of land plants.</title>
        <authorList>
            <person name="Chang Y."/>
            <person name="Wang S."/>
            <person name="Sekimoto S."/>
            <person name="Aerts A.L."/>
            <person name="Choi C."/>
            <person name="Clum A."/>
            <person name="LaButti K.M."/>
            <person name="Lindquist E.A."/>
            <person name="Yee Ngan C."/>
            <person name="Ohm R.A."/>
            <person name="Salamov A.A."/>
            <person name="Grigoriev I.V."/>
            <person name="Spatafora J.W."/>
            <person name="Berbee M.L."/>
        </authorList>
    </citation>
    <scope>NUCLEOTIDE SEQUENCE [LARGE SCALE GENOMIC DNA]</scope>
    <source>
        <strain evidence="6 7">JEL478</strain>
    </source>
</reference>
<gene>
    <name evidence="6" type="ORF">M427DRAFT_421770</name>
</gene>
<dbReference type="PANTHER" id="PTHR31043:SF3">
    <property type="entry name" value="NEPHROCYSTIN-4"/>
    <property type="match status" value="1"/>
</dbReference>
<dbReference type="Pfam" id="PF26190">
    <property type="entry name" value="Ig_NPHP4_1st"/>
    <property type="match status" value="1"/>
</dbReference>
<dbReference type="STRING" id="1344416.A0A139A4S2"/>